<dbReference type="HAMAP" id="MF_01521">
    <property type="entry name" value="MntP_pump"/>
    <property type="match status" value="1"/>
</dbReference>
<name>A0ABU9U8P3_9SPIR</name>
<comment type="similarity">
    <text evidence="8">Belongs to the MntP (TC 9.B.29) family.</text>
</comment>
<dbReference type="InterPro" id="IPR022929">
    <property type="entry name" value="Put_MntP"/>
</dbReference>
<feature type="transmembrane region" description="Helical" evidence="8">
    <location>
        <begin position="71"/>
        <end position="89"/>
    </location>
</feature>
<evidence type="ECO:0000256" key="8">
    <source>
        <dbReference type="HAMAP-Rule" id="MF_01521"/>
    </source>
</evidence>
<comment type="caution">
    <text evidence="9">The sequence shown here is derived from an EMBL/GenBank/DDBJ whole genome shotgun (WGS) entry which is preliminary data.</text>
</comment>
<dbReference type="EMBL" id="JBCHKQ010000001">
    <property type="protein sequence ID" value="MEM5947036.1"/>
    <property type="molecule type" value="Genomic_DNA"/>
</dbReference>
<dbReference type="Pfam" id="PF02659">
    <property type="entry name" value="Mntp"/>
    <property type="match status" value="1"/>
</dbReference>
<reference evidence="9 10" key="1">
    <citation type="submission" date="2024-03" db="EMBL/GenBank/DDBJ databases">
        <title>Ignisphaera cupida sp. nov., a hyperthermophilic hydrolytic archaeon from a hot spring of Kamchatka, and proposal of Ignisphaeraceae fam. nov.</title>
        <authorList>
            <person name="Podosokorskaya O.A."/>
            <person name="Elcheninov A.G."/>
            <person name="Maltseva A.I."/>
            <person name="Zayulina K.S."/>
            <person name="Novikov A."/>
            <person name="Merkel A.Y."/>
        </authorList>
    </citation>
    <scope>NUCLEOTIDE SEQUENCE [LARGE SCALE GENOMIC DNA]</scope>
    <source>
        <strain evidence="9 10">38H-sp</strain>
    </source>
</reference>
<keyword evidence="4 8" id="KW-1133">Transmembrane helix</keyword>
<organism evidence="9 10">
    <name type="scientific">Rarispira pelagica</name>
    <dbReference type="NCBI Taxonomy" id="3141764"/>
    <lineage>
        <taxon>Bacteria</taxon>
        <taxon>Pseudomonadati</taxon>
        <taxon>Spirochaetota</taxon>
        <taxon>Spirochaetia</taxon>
        <taxon>Winmispirales</taxon>
        <taxon>Winmispiraceae</taxon>
        <taxon>Rarispira</taxon>
    </lineage>
</organism>
<feature type="transmembrane region" description="Helical" evidence="8">
    <location>
        <begin position="36"/>
        <end position="65"/>
    </location>
</feature>
<evidence type="ECO:0000256" key="7">
    <source>
        <dbReference type="ARBA" id="ARBA00023211"/>
    </source>
</evidence>
<keyword evidence="1 8" id="KW-0813">Transport</keyword>
<keyword evidence="10" id="KW-1185">Reference proteome</keyword>
<evidence type="ECO:0000256" key="4">
    <source>
        <dbReference type="ARBA" id="ARBA00022989"/>
    </source>
</evidence>
<evidence type="ECO:0000313" key="9">
    <source>
        <dbReference type="EMBL" id="MEM5947036.1"/>
    </source>
</evidence>
<proteinExistence type="inferred from homology"/>
<dbReference type="Proteomes" id="UP001466331">
    <property type="component" value="Unassembled WGS sequence"/>
</dbReference>
<feature type="transmembrane region" description="Helical" evidence="8">
    <location>
        <begin position="138"/>
        <end position="159"/>
    </location>
</feature>
<dbReference type="RefSeq" id="WP_420068490.1">
    <property type="nucleotide sequence ID" value="NZ_JBCHKQ010000001.1"/>
</dbReference>
<feature type="transmembrane region" description="Helical" evidence="8">
    <location>
        <begin position="6"/>
        <end position="29"/>
    </location>
</feature>
<evidence type="ECO:0000256" key="5">
    <source>
        <dbReference type="ARBA" id="ARBA00023065"/>
    </source>
</evidence>
<protein>
    <recommendedName>
        <fullName evidence="8">Putative manganese efflux pump MntP</fullName>
    </recommendedName>
</protein>
<keyword evidence="6 8" id="KW-0472">Membrane</keyword>
<feature type="transmembrane region" description="Helical" evidence="8">
    <location>
        <begin position="166"/>
        <end position="189"/>
    </location>
</feature>
<dbReference type="InterPro" id="IPR003810">
    <property type="entry name" value="Mntp/YtaF"/>
</dbReference>
<comment type="function">
    <text evidence="8">Probably functions as a manganese efflux pump.</text>
</comment>
<keyword evidence="3 8" id="KW-0812">Transmembrane</keyword>
<dbReference type="PANTHER" id="PTHR35529">
    <property type="entry name" value="MANGANESE EFFLUX PUMP MNTP-RELATED"/>
    <property type="match status" value="1"/>
</dbReference>
<keyword evidence="5 8" id="KW-0406">Ion transport</keyword>
<accession>A0ABU9U8P3</accession>
<evidence type="ECO:0000256" key="3">
    <source>
        <dbReference type="ARBA" id="ARBA00022692"/>
    </source>
</evidence>
<evidence type="ECO:0000256" key="1">
    <source>
        <dbReference type="ARBA" id="ARBA00022448"/>
    </source>
</evidence>
<keyword evidence="7 8" id="KW-0464">Manganese</keyword>
<evidence type="ECO:0000256" key="6">
    <source>
        <dbReference type="ARBA" id="ARBA00023136"/>
    </source>
</evidence>
<sequence>MPVFITITVGISLSIDACAATVSSVCTYIEIKKRHIALMAAFFGVFQAGMVLAGSLLGSTIIRYIETWDHWIAFILLAGAGSKMIVEGIRNRKNAECEAKEGRPSIPTILALSFATSIDALGVGLSLGLVGINITETAILIGMITLFLSLAAGLIGKLIAHLIEGIAEILGGIVLWIIGLKILISHIFFS</sequence>
<evidence type="ECO:0000313" key="10">
    <source>
        <dbReference type="Proteomes" id="UP001466331"/>
    </source>
</evidence>
<feature type="transmembrane region" description="Helical" evidence="8">
    <location>
        <begin position="109"/>
        <end position="132"/>
    </location>
</feature>
<gene>
    <name evidence="8" type="primary">mntP</name>
    <name evidence="9" type="ORF">WKV44_00605</name>
</gene>
<keyword evidence="2 8" id="KW-1003">Cell membrane</keyword>
<evidence type="ECO:0000256" key="2">
    <source>
        <dbReference type="ARBA" id="ARBA00022475"/>
    </source>
</evidence>
<comment type="subcellular location">
    <subcellularLocation>
        <location evidence="8">Cell membrane</location>
        <topology evidence="8">Multi-pass membrane protein</topology>
    </subcellularLocation>
</comment>
<dbReference type="PANTHER" id="PTHR35529:SF1">
    <property type="entry name" value="MANGANESE EFFLUX PUMP MNTP-RELATED"/>
    <property type="match status" value="1"/>
</dbReference>